<dbReference type="Gene3D" id="3.40.980.10">
    <property type="entry name" value="MoaB/Mog-like domain"/>
    <property type="match status" value="1"/>
</dbReference>
<dbReference type="NCBIfam" id="TIGR00177">
    <property type="entry name" value="molyb_syn"/>
    <property type="match status" value="1"/>
</dbReference>
<comment type="similarity">
    <text evidence="3 6">Belongs to the MoeA family.</text>
</comment>
<gene>
    <name evidence="8" type="ORF">GGR24_000730</name>
</gene>
<dbReference type="PANTHER" id="PTHR10192">
    <property type="entry name" value="MOLYBDOPTERIN BIOSYNTHESIS PROTEIN"/>
    <property type="match status" value="1"/>
</dbReference>
<dbReference type="GO" id="GO:0005829">
    <property type="term" value="C:cytosol"/>
    <property type="evidence" value="ECO:0007669"/>
    <property type="project" value="TreeGrafter"/>
</dbReference>
<evidence type="ECO:0000313" key="8">
    <source>
        <dbReference type="EMBL" id="MBB3972097.1"/>
    </source>
</evidence>
<dbReference type="Proteomes" id="UP000528964">
    <property type="component" value="Unassembled WGS sequence"/>
</dbReference>
<feature type="domain" description="MoaB/Mog" evidence="7">
    <location>
        <begin position="196"/>
        <end position="334"/>
    </location>
</feature>
<dbReference type="SUPFAM" id="SSF63882">
    <property type="entry name" value="MoeA N-terminal region -like"/>
    <property type="match status" value="1"/>
</dbReference>
<comment type="function">
    <text evidence="1 6">Catalyzes the insertion of molybdate into adenylated molybdopterin with the concomitant release of AMP.</text>
</comment>
<dbReference type="UniPathway" id="UPA00344"/>
<dbReference type="SUPFAM" id="SSF53218">
    <property type="entry name" value="Molybdenum cofactor biosynthesis proteins"/>
    <property type="match status" value="1"/>
</dbReference>
<comment type="catalytic activity">
    <reaction evidence="5">
        <text>adenylyl-molybdopterin + molybdate = Mo-molybdopterin + AMP + H(+)</text>
        <dbReference type="Rhea" id="RHEA:35047"/>
        <dbReference type="ChEBI" id="CHEBI:15378"/>
        <dbReference type="ChEBI" id="CHEBI:36264"/>
        <dbReference type="ChEBI" id="CHEBI:62727"/>
        <dbReference type="ChEBI" id="CHEBI:71302"/>
        <dbReference type="ChEBI" id="CHEBI:456215"/>
        <dbReference type="EC" id="2.10.1.1"/>
    </reaction>
</comment>
<dbReference type="Pfam" id="PF03453">
    <property type="entry name" value="MoeA_N"/>
    <property type="match status" value="1"/>
</dbReference>
<proteinExistence type="inferred from homology"/>
<comment type="cofactor">
    <cofactor evidence="6">
        <name>Mg(2+)</name>
        <dbReference type="ChEBI" id="CHEBI:18420"/>
    </cofactor>
</comment>
<dbReference type="InterPro" id="IPR005110">
    <property type="entry name" value="MoeA_linker/N"/>
</dbReference>
<sequence>MTAGVRSIGEVGSLLASDICGDPGLLSAMSAQERAAALVAGPVKAETVDLARLRGRISAEDVVSPTPLPPFDHSAMDGYAVASLDLDHVVRSRLAAGASGEPETLRPGDAARIFTGAPLPPGAVAVAMQERARREGDRIRLEFRPDHGANIRRRGEDVAAGDVIVPAGVRLDARHLAILASAGVEAVAVRRPVVVGLMSTGDELLRPGEPLRAGRIHDANRPMLAAILARPSHEVVDLGVAPDDRPTLTKLLLEAAERCDVIVTSGATSVGDEDHLAASVSAAGGRLDLARVALKPGKPVVVGHVGGAVLIGLPGNPFAALVAHMLIGRVALERLAGLTPRPLRPLPAIAAFGQRGPGSRTEFAPAALLGADSRGVLRVEKLGRGGSARLAPLIAADGLAVIPAGREEIRPGDPIGFLPFEAAMEL</sequence>
<dbReference type="InterPro" id="IPR038987">
    <property type="entry name" value="MoeA-like"/>
</dbReference>
<dbReference type="Gene3D" id="3.90.105.10">
    <property type="entry name" value="Molybdopterin biosynthesis moea protein, domain 2"/>
    <property type="match status" value="1"/>
</dbReference>
<accession>A0A7W6CXK0</accession>
<keyword evidence="6" id="KW-0460">Magnesium</keyword>
<evidence type="ECO:0000256" key="2">
    <source>
        <dbReference type="ARBA" id="ARBA00005046"/>
    </source>
</evidence>
<keyword evidence="6 8" id="KW-0808">Transferase</keyword>
<organism evidence="8 9">
    <name type="scientific">Hansschlegelia beijingensis</name>
    <dbReference type="NCBI Taxonomy" id="1133344"/>
    <lineage>
        <taxon>Bacteria</taxon>
        <taxon>Pseudomonadati</taxon>
        <taxon>Pseudomonadota</taxon>
        <taxon>Alphaproteobacteria</taxon>
        <taxon>Hyphomicrobiales</taxon>
        <taxon>Methylopilaceae</taxon>
        <taxon>Hansschlegelia</taxon>
    </lineage>
</organism>
<dbReference type="EMBL" id="JACIDR010000001">
    <property type="protein sequence ID" value="MBB3972097.1"/>
    <property type="molecule type" value="Genomic_DNA"/>
</dbReference>
<dbReference type="PANTHER" id="PTHR10192:SF5">
    <property type="entry name" value="GEPHYRIN"/>
    <property type="match status" value="1"/>
</dbReference>
<keyword evidence="4 6" id="KW-0501">Molybdenum cofactor biosynthesis</keyword>
<dbReference type="RefSeq" id="WP_343066179.1">
    <property type="nucleotide sequence ID" value="NZ_JACIDR010000001.1"/>
</dbReference>
<dbReference type="Pfam" id="PF00994">
    <property type="entry name" value="MoCF_biosynth"/>
    <property type="match status" value="1"/>
</dbReference>
<evidence type="ECO:0000256" key="6">
    <source>
        <dbReference type="RuleBase" id="RU365090"/>
    </source>
</evidence>
<name>A0A7W6CXK0_9HYPH</name>
<evidence type="ECO:0000256" key="4">
    <source>
        <dbReference type="ARBA" id="ARBA00023150"/>
    </source>
</evidence>
<keyword evidence="9" id="KW-1185">Reference proteome</keyword>
<dbReference type="InterPro" id="IPR036688">
    <property type="entry name" value="MoeA_C_domain_IV_sf"/>
</dbReference>
<reference evidence="8 9" key="1">
    <citation type="submission" date="2020-08" db="EMBL/GenBank/DDBJ databases">
        <title>Genomic Encyclopedia of Type Strains, Phase IV (KMG-IV): sequencing the most valuable type-strain genomes for metagenomic binning, comparative biology and taxonomic classification.</title>
        <authorList>
            <person name="Goeker M."/>
        </authorList>
    </citation>
    <scope>NUCLEOTIDE SEQUENCE [LARGE SCALE GENOMIC DNA]</scope>
    <source>
        <strain evidence="8 9">DSM 25481</strain>
    </source>
</reference>
<dbReference type="PROSITE" id="PS01079">
    <property type="entry name" value="MOCF_BIOSYNTHESIS_2"/>
    <property type="match status" value="1"/>
</dbReference>
<comment type="caution">
    <text evidence="8">The sequence shown here is derived from an EMBL/GenBank/DDBJ whole genome shotgun (WGS) entry which is preliminary data.</text>
</comment>
<evidence type="ECO:0000256" key="5">
    <source>
        <dbReference type="ARBA" id="ARBA00047317"/>
    </source>
</evidence>
<dbReference type="GO" id="GO:0006777">
    <property type="term" value="P:Mo-molybdopterin cofactor biosynthetic process"/>
    <property type="evidence" value="ECO:0007669"/>
    <property type="project" value="UniProtKB-UniRule"/>
</dbReference>
<protein>
    <recommendedName>
        <fullName evidence="6">Molybdopterin molybdenumtransferase</fullName>
        <ecNumber evidence="6">2.10.1.1</ecNumber>
    </recommendedName>
</protein>
<dbReference type="InterPro" id="IPR001453">
    <property type="entry name" value="MoaB/Mog_dom"/>
</dbReference>
<dbReference type="InterPro" id="IPR036425">
    <property type="entry name" value="MoaB/Mog-like_dom_sf"/>
</dbReference>
<evidence type="ECO:0000313" key="9">
    <source>
        <dbReference type="Proteomes" id="UP000528964"/>
    </source>
</evidence>
<keyword evidence="6" id="KW-0500">Molybdenum</keyword>
<dbReference type="InterPro" id="IPR005111">
    <property type="entry name" value="MoeA_C_domain_IV"/>
</dbReference>
<evidence type="ECO:0000256" key="3">
    <source>
        <dbReference type="ARBA" id="ARBA00010763"/>
    </source>
</evidence>
<evidence type="ECO:0000256" key="1">
    <source>
        <dbReference type="ARBA" id="ARBA00002901"/>
    </source>
</evidence>
<dbReference type="CDD" id="cd00887">
    <property type="entry name" value="MoeA"/>
    <property type="match status" value="1"/>
</dbReference>
<dbReference type="Pfam" id="PF03454">
    <property type="entry name" value="MoeA_C"/>
    <property type="match status" value="1"/>
</dbReference>
<dbReference type="Gene3D" id="2.170.190.11">
    <property type="entry name" value="Molybdopterin biosynthesis moea protein, domain 3"/>
    <property type="match status" value="1"/>
</dbReference>
<dbReference type="GO" id="GO:0046872">
    <property type="term" value="F:metal ion binding"/>
    <property type="evidence" value="ECO:0007669"/>
    <property type="project" value="UniProtKB-UniRule"/>
</dbReference>
<dbReference type="NCBIfam" id="NF045515">
    <property type="entry name" value="Glp_gephyrin"/>
    <property type="match status" value="1"/>
</dbReference>
<dbReference type="GO" id="GO:0061599">
    <property type="term" value="F:molybdopterin molybdotransferase activity"/>
    <property type="evidence" value="ECO:0007669"/>
    <property type="project" value="UniProtKB-UniRule"/>
</dbReference>
<dbReference type="InterPro" id="IPR036135">
    <property type="entry name" value="MoeA_linker/N_sf"/>
</dbReference>
<dbReference type="SUPFAM" id="SSF63867">
    <property type="entry name" value="MoeA C-terminal domain-like"/>
    <property type="match status" value="1"/>
</dbReference>
<dbReference type="SMART" id="SM00852">
    <property type="entry name" value="MoCF_biosynth"/>
    <property type="match status" value="1"/>
</dbReference>
<dbReference type="EC" id="2.10.1.1" evidence="6"/>
<dbReference type="Gene3D" id="2.40.340.10">
    <property type="entry name" value="MoeA, C-terminal, domain IV"/>
    <property type="match status" value="1"/>
</dbReference>
<keyword evidence="6" id="KW-0479">Metal-binding</keyword>
<comment type="pathway">
    <text evidence="2 6">Cofactor biosynthesis; molybdopterin biosynthesis.</text>
</comment>
<dbReference type="AlphaFoldDB" id="A0A7W6CXK0"/>
<dbReference type="InterPro" id="IPR008284">
    <property type="entry name" value="MoCF_biosynth_CS"/>
</dbReference>
<evidence type="ECO:0000259" key="7">
    <source>
        <dbReference type="SMART" id="SM00852"/>
    </source>
</evidence>